<feature type="transmembrane region" description="Helical" evidence="6">
    <location>
        <begin position="43"/>
        <end position="75"/>
    </location>
</feature>
<feature type="transmembrane region" description="Helical" evidence="6">
    <location>
        <begin position="127"/>
        <end position="160"/>
    </location>
</feature>
<evidence type="ECO:0000256" key="1">
    <source>
        <dbReference type="ARBA" id="ARBA00004141"/>
    </source>
</evidence>
<protein>
    <submittedName>
        <fullName evidence="7">Sodium-dependent dicarboxylate transporter 2/3/5</fullName>
    </submittedName>
</protein>
<dbReference type="RefSeq" id="WP_246004403.1">
    <property type="nucleotide sequence ID" value="NZ_RJUK01000001.1"/>
</dbReference>
<dbReference type="Pfam" id="PF00939">
    <property type="entry name" value="Na_sulph_symp"/>
    <property type="match status" value="1"/>
</dbReference>
<evidence type="ECO:0000256" key="5">
    <source>
        <dbReference type="ARBA" id="ARBA00023136"/>
    </source>
</evidence>
<feature type="transmembrane region" description="Helical" evidence="6">
    <location>
        <begin position="340"/>
        <end position="357"/>
    </location>
</feature>
<dbReference type="CDD" id="cd01115">
    <property type="entry name" value="SLC13_permease"/>
    <property type="match status" value="1"/>
</dbReference>
<keyword evidence="5 6" id="KW-0472">Membrane</keyword>
<evidence type="ECO:0000256" key="4">
    <source>
        <dbReference type="ARBA" id="ARBA00022989"/>
    </source>
</evidence>
<dbReference type="InterPro" id="IPR001898">
    <property type="entry name" value="SLC13A/DASS"/>
</dbReference>
<evidence type="ECO:0000256" key="6">
    <source>
        <dbReference type="SAM" id="Phobius"/>
    </source>
</evidence>
<dbReference type="AlphaFoldDB" id="A0A3N1NPT2"/>
<comment type="subcellular location">
    <subcellularLocation>
        <location evidence="1">Membrane</location>
        <topology evidence="1">Multi-pass membrane protein</topology>
    </subcellularLocation>
</comment>
<proteinExistence type="predicted"/>
<keyword evidence="4 6" id="KW-1133">Transmembrane helix</keyword>
<keyword evidence="2" id="KW-0813">Transport</keyword>
<name>A0A3N1NPT2_9GAMM</name>
<dbReference type="NCBIfam" id="TIGR00785">
    <property type="entry name" value="dass"/>
    <property type="match status" value="1"/>
</dbReference>
<accession>A0A3N1NPT2</accession>
<feature type="transmembrane region" description="Helical" evidence="6">
    <location>
        <begin position="401"/>
        <end position="419"/>
    </location>
</feature>
<feature type="transmembrane region" description="Helical" evidence="6">
    <location>
        <begin position="215"/>
        <end position="237"/>
    </location>
</feature>
<dbReference type="InterPro" id="IPR031312">
    <property type="entry name" value="Na/sul_symport_CS"/>
</dbReference>
<comment type="caution">
    <text evidence="7">The sequence shown here is derived from an EMBL/GenBank/DDBJ whole genome shotgun (WGS) entry which is preliminary data.</text>
</comment>
<gene>
    <name evidence="7" type="ORF">EDC38_2402</name>
</gene>
<dbReference type="Proteomes" id="UP000273643">
    <property type="component" value="Unassembled WGS sequence"/>
</dbReference>
<dbReference type="EMBL" id="RJUK01000001">
    <property type="protein sequence ID" value="ROQ21774.1"/>
    <property type="molecule type" value="Genomic_DNA"/>
</dbReference>
<evidence type="ECO:0000313" key="8">
    <source>
        <dbReference type="Proteomes" id="UP000273643"/>
    </source>
</evidence>
<feature type="transmembrane region" description="Helical" evidence="6">
    <location>
        <begin position="377"/>
        <end position="394"/>
    </location>
</feature>
<feature type="transmembrane region" description="Helical" evidence="6">
    <location>
        <begin position="87"/>
        <end position="107"/>
    </location>
</feature>
<feature type="transmembrane region" description="Helical" evidence="6">
    <location>
        <begin position="462"/>
        <end position="484"/>
    </location>
</feature>
<feature type="transmembrane region" description="Helical" evidence="6">
    <location>
        <begin position="308"/>
        <end position="328"/>
    </location>
</feature>
<feature type="transmembrane region" description="Helical" evidence="6">
    <location>
        <begin position="425"/>
        <end position="450"/>
    </location>
</feature>
<feature type="transmembrane region" description="Helical" evidence="6">
    <location>
        <begin position="279"/>
        <end position="302"/>
    </location>
</feature>
<evidence type="ECO:0000313" key="7">
    <source>
        <dbReference type="EMBL" id="ROQ21774.1"/>
    </source>
</evidence>
<organism evidence="7 8">
    <name type="scientific">Marinimicrobium koreense</name>
    <dbReference type="NCBI Taxonomy" id="306545"/>
    <lineage>
        <taxon>Bacteria</taxon>
        <taxon>Pseudomonadati</taxon>
        <taxon>Pseudomonadota</taxon>
        <taxon>Gammaproteobacteria</taxon>
        <taxon>Cellvibrionales</taxon>
        <taxon>Cellvibrionaceae</taxon>
        <taxon>Marinimicrobium</taxon>
    </lineage>
</organism>
<dbReference type="PANTHER" id="PTHR10283">
    <property type="entry name" value="SOLUTE CARRIER FAMILY 13 MEMBER"/>
    <property type="match status" value="1"/>
</dbReference>
<evidence type="ECO:0000256" key="3">
    <source>
        <dbReference type="ARBA" id="ARBA00022692"/>
    </source>
</evidence>
<dbReference type="GO" id="GO:0005886">
    <property type="term" value="C:plasma membrane"/>
    <property type="evidence" value="ECO:0007669"/>
    <property type="project" value="TreeGrafter"/>
</dbReference>
<feature type="transmembrane region" description="Helical" evidence="6">
    <location>
        <begin position="172"/>
        <end position="195"/>
    </location>
</feature>
<keyword evidence="3 6" id="KW-0812">Transmembrane</keyword>
<dbReference type="GO" id="GO:0015141">
    <property type="term" value="F:succinate transmembrane transporter activity"/>
    <property type="evidence" value="ECO:0007669"/>
    <property type="project" value="UniProtKB-ARBA"/>
</dbReference>
<sequence>MPDIRPTQGKWLSLLLGTTGVLLVALVPAPGDLSTEAWRALGLAWLMAVFWIAETLPLAATALLPIVLGPLLGLVEPGAVTRDYAHPLIFLFLGGFVLGLAMERWRLHERMALRILSTMGGTPARELAGFMLATAFLSMWVSNTATAIMMLPIALSVIQVKGVDDARSGNPYAVALLLAVAYSASIGGIATLIGTPPNALLAAYLSEQHGIQLGFGEWMIIGLPVSLTMLTAAWLWLAHVVARGRTAGTGDAPSHKTDHDLFRQRLDELGPMTRMEKRVTWVFILTAVAWIFQPLLAGLFPAGSLTDTSIAIACAIVLHALPAGDGNGSRLMDWESSQKLPWGVLLLFGGGLALAGIIQDSGLAQAIASGLETLNRWPTAVIVLAVTATIIFLTEITSNTATTAAFLPLLGALAIALGLPVEALVVPAAIAASCAFMLPVATPPNAIVFGSNQLSIKQMASAGLALNLIGTALVAALGTALIHWRLFH</sequence>
<keyword evidence="8" id="KW-1185">Reference proteome</keyword>
<dbReference type="PANTHER" id="PTHR10283:SF82">
    <property type="entry name" value="SOLUTE CARRIER FAMILY 13 MEMBER 2"/>
    <property type="match status" value="1"/>
</dbReference>
<dbReference type="PROSITE" id="PS01271">
    <property type="entry name" value="NA_SULFATE"/>
    <property type="match status" value="1"/>
</dbReference>
<feature type="transmembrane region" description="Helical" evidence="6">
    <location>
        <begin position="12"/>
        <end position="31"/>
    </location>
</feature>
<reference evidence="7 8" key="1">
    <citation type="submission" date="2018-11" db="EMBL/GenBank/DDBJ databases">
        <title>Genomic Encyclopedia of Type Strains, Phase IV (KMG-IV): sequencing the most valuable type-strain genomes for metagenomic binning, comparative biology and taxonomic classification.</title>
        <authorList>
            <person name="Goeker M."/>
        </authorList>
    </citation>
    <scope>NUCLEOTIDE SEQUENCE [LARGE SCALE GENOMIC DNA]</scope>
    <source>
        <strain evidence="7 8">DSM 16974</strain>
    </source>
</reference>
<evidence type="ECO:0000256" key="2">
    <source>
        <dbReference type="ARBA" id="ARBA00022448"/>
    </source>
</evidence>